<dbReference type="RefSeq" id="XP_004227659.1">
    <property type="nucleotide sequence ID" value="XM_004227611.1"/>
</dbReference>
<evidence type="ECO:0000256" key="1">
    <source>
        <dbReference type="SAM" id="MobiDB-lite"/>
    </source>
</evidence>
<dbReference type="InterPro" id="IPR008780">
    <property type="entry name" value="Plasmodium_Vir"/>
</dbReference>
<dbReference type="AlphaFoldDB" id="K6UF41"/>
<dbReference type="GeneID" id="14695982"/>
<proteinExistence type="predicted"/>
<dbReference type="Proteomes" id="UP000006319">
    <property type="component" value="Unassembled WGS sequence"/>
</dbReference>
<dbReference type="VEuPathDB" id="PlasmoDB:PCYB_001890"/>
<dbReference type="EMBL" id="DF157162">
    <property type="protein sequence ID" value="GAB69441.1"/>
    <property type="molecule type" value="Genomic_DNA"/>
</dbReference>
<accession>K6UF41</accession>
<protein>
    <submittedName>
        <fullName evidence="2">Uncharacterized protein</fullName>
    </submittedName>
</protein>
<dbReference type="PhylomeDB" id="K6UF41"/>
<dbReference type="KEGG" id="pcy:PCYB_001890"/>
<feature type="region of interest" description="Disordered" evidence="1">
    <location>
        <begin position="139"/>
        <end position="166"/>
    </location>
</feature>
<sequence>MNQEKLCSYLKYWIYDQLVSEKVTDKNFSIFFNLWNERKNKCPSCDCEFNITRFTEAKQLKKVYDYSLFLKVYKNIAKINKHISKMYYCNYIEKAKVLRFLLLEFTCKENEQNKEFCDEFNKYVRHYINDEDLVIDELEEEDEHTEGDGDTENDENDTAISCDVDLTKDPRLTEDFRKAKEIVEELAAGKKKEQ</sequence>
<feature type="compositionally biased region" description="Acidic residues" evidence="1">
    <location>
        <begin position="139"/>
        <end position="157"/>
    </location>
</feature>
<reference evidence="2 3" key="1">
    <citation type="journal article" date="2012" name="Nat. Genet.">
        <title>Plasmodium cynomolgi genome sequences provide insight into Plasmodium vivax and the monkey malaria clade.</title>
        <authorList>
            <person name="Tachibana S."/>
            <person name="Sullivan S.A."/>
            <person name="Kawai S."/>
            <person name="Nakamura S."/>
            <person name="Kim H.R."/>
            <person name="Goto N."/>
            <person name="Arisue N."/>
            <person name="Palacpac N.M.Q."/>
            <person name="Honma H."/>
            <person name="Yagi M."/>
            <person name="Tougan T."/>
            <person name="Katakai Y."/>
            <person name="Kaneko O."/>
            <person name="Mita T."/>
            <person name="Kita K."/>
            <person name="Yasutomi Y."/>
            <person name="Sutton P.L."/>
            <person name="Shakhbatyan R."/>
            <person name="Horii T."/>
            <person name="Yasunaga T."/>
            <person name="Barnwell J.W."/>
            <person name="Escalante A.A."/>
            <person name="Carlton J.M."/>
            <person name="Tanabe K."/>
        </authorList>
    </citation>
    <scope>NUCLEOTIDE SEQUENCE [LARGE SCALE GENOMIC DNA]</scope>
    <source>
        <strain evidence="2 3">B</strain>
    </source>
</reference>
<dbReference type="Pfam" id="PF05795">
    <property type="entry name" value="Plasmodium_Vir"/>
    <property type="match status" value="1"/>
</dbReference>
<evidence type="ECO:0000313" key="2">
    <source>
        <dbReference type="EMBL" id="GAB69441.1"/>
    </source>
</evidence>
<keyword evidence="3" id="KW-1185">Reference proteome</keyword>
<evidence type="ECO:0000313" key="3">
    <source>
        <dbReference type="Proteomes" id="UP000006319"/>
    </source>
</evidence>
<dbReference type="OrthoDB" id="387347at2759"/>
<name>K6UF41_PLACD</name>
<organism evidence="2 3">
    <name type="scientific">Plasmodium cynomolgi (strain B)</name>
    <dbReference type="NCBI Taxonomy" id="1120755"/>
    <lineage>
        <taxon>Eukaryota</taxon>
        <taxon>Sar</taxon>
        <taxon>Alveolata</taxon>
        <taxon>Apicomplexa</taxon>
        <taxon>Aconoidasida</taxon>
        <taxon>Haemosporida</taxon>
        <taxon>Plasmodiidae</taxon>
        <taxon>Plasmodium</taxon>
        <taxon>Plasmodium (Plasmodium)</taxon>
    </lineage>
</organism>
<gene>
    <name evidence="2" type="ORF">PCYB_001890</name>
</gene>